<accession>A0A409XTP5</accession>
<reference evidence="1 2" key="1">
    <citation type="journal article" date="2018" name="Evol. Lett.">
        <title>Horizontal gene cluster transfer increased hallucinogenic mushroom diversity.</title>
        <authorList>
            <person name="Reynolds H.T."/>
            <person name="Vijayakumar V."/>
            <person name="Gluck-Thaler E."/>
            <person name="Korotkin H.B."/>
            <person name="Matheny P.B."/>
            <person name="Slot J.C."/>
        </authorList>
    </citation>
    <scope>NUCLEOTIDE SEQUENCE [LARGE SCALE GENOMIC DNA]</scope>
    <source>
        <strain evidence="1 2">2631</strain>
    </source>
</reference>
<keyword evidence="2" id="KW-1185">Reference proteome</keyword>
<name>A0A409XTP5_PSICY</name>
<sequence length="126" mass="14003">MTNPSDSATPAPVLTPALLPTMGTTIIQCTPVDMPVPTATGAPKFSGSYTEVKNFLDQCDHLFLQYSVTTDDEKVRYMYLCCNHQSHEIVKGLSNYHTKEWNGLKAQMLAIFDHDCNTQKFTLSAL</sequence>
<protein>
    <submittedName>
        <fullName evidence="1">Uncharacterized protein</fullName>
    </submittedName>
</protein>
<dbReference type="InParanoid" id="A0A409XTP5"/>
<dbReference type="Proteomes" id="UP000283269">
    <property type="component" value="Unassembled WGS sequence"/>
</dbReference>
<dbReference type="STRING" id="93625.A0A409XTP5"/>
<proteinExistence type="predicted"/>
<evidence type="ECO:0000313" key="2">
    <source>
        <dbReference type="Proteomes" id="UP000283269"/>
    </source>
</evidence>
<organism evidence="1 2">
    <name type="scientific">Psilocybe cyanescens</name>
    <dbReference type="NCBI Taxonomy" id="93625"/>
    <lineage>
        <taxon>Eukaryota</taxon>
        <taxon>Fungi</taxon>
        <taxon>Dikarya</taxon>
        <taxon>Basidiomycota</taxon>
        <taxon>Agaricomycotina</taxon>
        <taxon>Agaricomycetes</taxon>
        <taxon>Agaricomycetidae</taxon>
        <taxon>Agaricales</taxon>
        <taxon>Agaricineae</taxon>
        <taxon>Strophariaceae</taxon>
        <taxon>Psilocybe</taxon>
    </lineage>
</organism>
<dbReference type="AlphaFoldDB" id="A0A409XTP5"/>
<evidence type="ECO:0000313" key="1">
    <source>
        <dbReference type="EMBL" id="PPQ94066.1"/>
    </source>
</evidence>
<dbReference type="EMBL" id="NHYD01000478">
    <property type="protein sequence ID" value="PPQ94066.1"/>
    <property type="molecule type" value="Genomic_DNA"/>
</dbReference>
<dbReference type="OrthoDB" id="2961286at2759"/>
<gene>
    <name evidence="1" type="ORF">CVT25_009720</name>
</gene>
<comment type="caution">
    <text evidence="1">The sequence shown here is derived from an EMBL/GenBank/DDBJ whole genome shotgun (WGS) entry which is preliminary data.</text>
</comment>